<comment type="caution">
    <text evidence="3">The sequence shown here is derived from an EMBL/GenBank/DDBJ whole genome shotgun (WGS) entry which is preliminary data.</text>
</comment>
<proteinExistence type="predicted"/>
<dbReference type="InterPro" id="IPR013154">
    <property type="entry name" value="ADH-like_N"/>
</dbReference>
<accession>A0A523UUY4</accession>
<dbReference type="SUPFAM" id="SSF50129">
    <property type="entry name" value="GroES-like"/>
    <property type="match status" value="1"/>
</dbReference>
<name>A0A523UUY4_UNCAE</name>
<gene>
    <name evidence="3" type="ORF">E3J59_03130</name>
</gene>
<keyword evidence="1" id="KW-0560">Oxidoreductase</keyword>
<dbReference type="Pfam" id="PF00107">
    <property type="entry name" value="ADH_zinc_N"/>
    <property type="match status" value="1"/>
</dbReference>
<dbReference type="EMBL" id="SOJK01000130">
    <property type="protein sequence ID" value="TET46355.1"/>
    <property type="molecule type" value="Genomic_DNA"/>
</dbReference>
<evidence type="ECO:0000256" key="1">
    <source>
        <dbReference type="ARBA" id="ARBA00023002"/>
    </source>
</evidence>
<dbReference type="InterPro" id="IPR011032">
    <property type="entry name" value="GroES-like_sf"/>
</dbReference>
<dbReference type="InterPro" id="IPR013149">
    <property type="entry name" value="ADH-like_C"/>
</dbReference>
<evidence type="ECO:0000259" key="2">
    <source>
        <dbReference type="SMART" id="SM00829"/>
    </source>
</evidence>
<dbReference type="AlphaFoldDB" id="A0A523UUY4"/>
<dbReference type="PANTHER" id="PTHR43401">
    <property type="entry name" value="L-THREONINE 3-DEHYDROGENASE"/>
    <property type="match status" value="1"/>
</dbReference>
<dbReference type="CDD" id="cd08231">
    <property type="entry name" value="MDR_TM0436_like"/>
    <property type="match status" value="1"/>
</dbReference>
<dbReference type="SMART" id="SM00829">
    <property type="entry name" value="PKS_ER"/>
    <property type="match status" value="1"/>
</dbReference>
<feature type="domain" description="Enoyl reductase (ER)" evidence="2">
    <location>
        <begin position="1"/>
        <end position="340"/>
    </location>
</feature>
<dbReference type="Gene3D" id="3.40.50.720">
    <property type="entry name" value="NAD(P)-binding Rossmann-like Domain"/>
    <property type="match status" value="1"/>
</dbReference>
<reference evidence="3 4" key="1">
    <citation type="submission" date="2019-03" db="EMBL/GenBank/DDBJ databases">
        <title>Metabolic potential of uncultured bacteria and archaea associated with petroleum seepage in deep-sea sediments.</title>
        <authorList>
            <person name="Dong X."/>
            <person name="Hubert C."/>
        </authorList>
    </citation>
    <scope>NUCLEOTIDE SEQUENCE [LARGE SCALE GENOMIC DNA]</scope>
    <source>
        <strain evidence="3">E29_bin78</strain>
    </source>
</reference>
<evidence type="ECO:0000313" key="4">
    <source>
        <dbReference type="Proteomes" id="UP000320679"/>
    </source>
</evidence>
<organism evidence="3 4">
    <name type="scientific">Aerophobetes bacterium</name>
    <dbReference type="NCBI Taxonomy" id="2030807"/>
    <lineage>
        <taxon>Bacteria</taxon>
        <taxon>Candidatus Aerophobota</taxon>
    </lineage>
</organism>
<dbReference type="GO" id="GO:0016491">
    <property type="term" value="F:oxidoreductase activity"/>
    <property type="evidence" value="ECO:0007669"/>
    <property type="project" value="UniProtKB-KW"/>
</dbReference>
<dbReference type="Pfam" id="PF08240">
    <property type="entry name" value="ADH_N"/>
    <property type="match status" value="1"/>
</dbReference>
<evidence type="ECO:0000313" key="3">
    <source>
        <dbReference type="EMBL" id="TET46355.1"/>
    </source>
</evidence>
<dbReference type="InterPro" id="IPR020843">
    <property type="entry name" value="ER"/>
</dbReference>
<dbReference type="InterPro" id="IPR036291">
    <property type="entry name" value="NAD(P)-bd_dom_sf"/>
</dbReference>
<protein>
    <submittedName>
        <fullName evidence="3">Alcohol dehydrogenase</fullName>
    </submittedName>
</protein>
<dbReference type="Gene3D" id="3.90.180.10">
    <property type="entry name" value="Medium-chain alcohol dehydrogenases, catalytic domain"/>
    <property type="match status" value="1"/>
</dbReference>
<dbReference type="InterPro" id="IPR050129">
    <property type="entry name" value="Zn_alcohol_dh"/>
</dbReference>
<sequence>LVIEERELASLKDGEILVRITASGVCGSDVHMWKGKDPRTPLPLILGHEGVGVVEEVKGEKKDIFADKIKPGDFVIWDRGVTCGNCYFCVVKKEPSLCPKRQVYGIIRDGSYATHLILLEKTRIVKIEEKIDPAILSPASCSGATTAHTIELCNISEGDTVIIQGPGPMGIFALAFARERGADEIIVIGTEEDKERLKLCLEFGARKILNINETSFEERLSYIKEETKGLGADAVIDCTGSPYAIKEGLKMTAAGGTYTLPGVATPIGSIPIDFYENVARKNIRIQGVWVSDTSHLYQAVKLVLSKKYPFEKLITHRFKLEEATEALKIVDTRKAMKAVLMS</sequence>
<dbReference type="SUPFAM" id="SSF51735">
    <property type="entry name" value="NAD(P)-binding Rossmann-fold domains"/>
    <property type="match status" value="1"/>
</dbReference>
<dbReference type="Proteomes" id="UP000320679">
    <property type="component" value="Unassembled WGS sequence"/>
</dbReference>
<feature type="non-terminal residue" evidence="3">
    <location>
        <position position="1"/>
    </location>
</feature>
<dbReference type="PANTHER" id="PTHR43401:SF1">
    <property type="entry name" value="ENOYL REDUCTASE (ER) DOMAIN-CONTAINING PROTEIN"/>
    <property type="match status" value="1"/>
</dbReference>